<evidence type="ECO:0000259" key="5">
    <source>
        <dbReference type="PROSITE" id="PS51078"/>
    </source>
</evidence>
<proteinExistence type="predicted"/>
<dbReference type="Gene3D" id="1.10.10.10">
    <property type="entry name" value="Winged helix-like DNA-binding domain superfamily/Winged helix DNA-binding domain"/>
    <property type="match status" value="1"/>
</dbReference>
<dbReference type="InterPro" id="IPR014757">
    <property type="entry name" value="Tscrpt_reg_IclR_C"/>
</dbReference>
<comment type="caution">
    <text evidence="6">The sequence shown here is derived from an EMBL/GenBank/DDBJ whole genome shotgun (WGS) entry which is preliminary data.</text>
</comment>
<keyword evidence="1" id="KW-0805">Transcription regulation</keyword>
<keyword evidence="2" id="KW-0238">DNA-binding</keyword>
<dbReference type="InterPro" id="IPR036390">
    <property type="entry name" value="WH_DNA-bd_sf"/>
</dbReference>
<accession>A0A2P8CPN6</accession>
<feature type="domain" description="HTH iclR-type" evidence="4">
    <location>
        <begin position="2"/>
        <end position="61"/>
    </location>
</feature>
<feature type="domain" description="IclR-ED" evidence="5">
    <location>
        <begin position="62"/>
        <end position="245"/>
    </location>
</feature>
<dbReference type="SUPFAM" id="SSF55781">
    <property type="entry name" value="GAF domain-like"/>
    <property type="match status" value="1"/>
</dbReference>
<dbReference type="Pfam" id="PF09339">
    <property type="entry name" value="HTH_IclR"/>
    <property type="match status" value="1"/>
</dbReference>
<keyword evidence="3" id="KW-0804">Transcription</keyword>
<dbReference type="PANTHER" id="PTHR30136">
    <property type="entry name" value="HELIX-TURN-HELIX TRANSCRIPTIONAL REGULATOR, ICLR FAMILY"/>
    <property type="match status" value="1"/>
</dbReference>
<dbReference type="InterPro" id="IPR011991">
    <property type="entry name" value="ArsR-like_HTH"/>
</dbReference>
<dbReference type="PANTHER" id="PTHR30136:SF24">
    <property type="entry name" value="HTH-TYPE TRANSCRIPTIONAL REPRESSOR ALLR"/>
    <property type="match status" value="1"/>
</dbReference>
<dbReference type="PROSITE" id="PS51078">
    <property type="entry name" value="ICLR_ED"/>
    <property type="match status" value="1"/>
</dbReference>
<gene>
    <name evidence="6" type="ORF">CLV63_13355</name>
</gene>
<dbReference type="EMBL" id="PYGA01000033">
    <property type="protein sequence ID" value="PSK86938.1"/>
    <property type="molecule type" value="Genomic_DNA"/>
</dbReference>
<sequence length="245" mass="26427">MSESLRRGLRVLAALADEPATASRVAESHGVSLSTAVRLLQLLVEEGFARRDETGRYHVGSQLLQVAYHVVATMDVRQVAAPSLRALNTETGQTVHLGYFENPTVIYVDKYAGNAPVQMYSRIGTPAPLHCTAMGKAVAASLPEAERTALAAGLDYPVSTERTITNAADYLHELDTVRRQGYALNLGEHEEVVSAVAVPIRQPDGRVHYAIDLAVPNVVVGEDELRAFIPQVLGTAADIERALGY</sequence>
<dbReference type="GO" id="GO:0003677">
    <property type="term" value="F:DNA binding"/>
    <property type="evidence" value="ECO:0007669"/>
    <property type="project" value="UniProtKB-KW"/>
</dbReference>
<dbReference type="Gene3D" id="3.30.450.40">
    <property type="match status" value="1"/>
</dbReference>
<dbReference type="CDD" id="cd00090">
    <property type="entry name" value="HTH_ARSR"/>
    <property type="match status" value="1"/>
</dbReference>
<dbReference type="SUPFAM" id="SSF46785">
    <property type="entry name" value="Winged helix' DNA-binding domain"/>
    <property type="match status" value="1"/>
</dbReference>
<evidence type="ECO:0000313" key="6">
    <source>
        <dbReference type="EMBL" id="PSK86938.1"/>
    </source>
</evidence>
<dbReference type="InterPro" id="IPR036388">
    <property type="entry name" value="WH-like_DNA-bd_sf"/>
</dbReference>
<protein>
    <submittedName>
        <fullName evidence="6">IclR family transcriptional regulator</fullName>
    </submittedName>
</protein>
<dbReference type="OrthoDB" id="3730822at2"/>
<evidence type="ECO:0000256" key="1">
    <source>
        <dbReference type="ARBA" id="ARBA00023015"/>
    </source>
</evidence>
<dbReference type="Proteomes" id="UP000240542">
    <property type="component" value="Unassembled WGS sequence"/>
</dbReference>
<name>A0A2P8CPN6_9ACTN</name>
<dbReference type="Pfam" id="PF01614">
    <property type="entry name" value="IclR_C"/>
    <property type="match status" value="1"/>
</dbReference>
<evidence type="ECO:0000256" key="2">
    <source>
        <dbReference type="ARBA" id="ARBA00023125"/>
    </source>
</evidence>
<dbReference type="InterPro" id="IPR029016">
    <property type="entry name" value="GAF-like_dom_sf"/>
</dbReference>
<dbReference type="SMART" id="SM00346">
    <property type="entry name" value="HTH_ICLR"/>
    <property type="match status" value="1"/>
</dbReference>
<evidence type="ECO:0000259" key="4">
    <source>
        <dbReference type="PROSITE" id="PS51077"/>
    </source>
</evidence>
<dbReference type="InterPro" id="IPR050707">
    <property type="entry name" value="HTH_MetabolicPath_Reg"/>
</dbReference>
<dbReference type="InterPro" id="IPR005471">
    <property type="entry name" value="Tscrpt_reg_IclR_N"/>
</dbReference>
<evidence type="ECO:0000256" key="3">
    <source>
        <dbReference type="ARBA" id="ARBA00023163"/>
    </source>
</evidence>
<dbReference type="RefSeq" id="WP_106586663.1">
    <property type="nucleotide sequence ID" value="NZ_PYGA01000033.1"/>
</dbReference>
<organism evidence="6 7">
    <name type="scientific">Murinocardiopsis flavida</name>
    <dbReference type="NCBI Taxonomy" id="645275"/>
    <lineage>
        <taxon>Bacteria</taxon>
        <taxon>Bacillati</taxon>
        <taxon>Actinomycetota</taxon>
        <taxon>Actinomycetes</taxon>
        <taxon>Streptosporangiales</taxon>
        <taxon>Nocardiopsidaceae</taxon>
        <taxon>Murinocardiopsis</taxon>
    </lineage>
</organism>
<dbReference type="GO" id="GO:0045892">
    <property type="term" value="P:negative regulation of DNA-templated transcription"/>
    <property type="evidence" value="ECO:0007669"/>
    <property type="project" value="TreeGrafter"/>
</dbReference>
<keyword evidence="7" id="KW-1185">Reference proteome</keyword>
<dbReference type="PROSITE" id="PS51077">
    <property type="entry name" value="HTH_ICLR"/>
    <property type="match status" value="1"/>
</dbReference>
<reference evidence="6 7" key="1">
    <citation type="submission" date="2018-03" db="EMBL/GenBank/DDBJ databases">
        <title>Genomic Encyclopedia of Archaeal and Bacterial Type Strains, Phase II (KMG-II): from individual species to whole genera.</title>
        <authorList>
            <person name="Goeker M."/>
        </authorList>
    </citation>
    <scope>NUCLEOTIDE SEQUENCE [LARGE SCALE GENOMIC DNA]</scope>
    <source>
        <strain evidence="6 7">DSM 45312</strain>
    </source>
</reference>
<dbReference type="AlphaFoldDB" id="A0A2P8CPN6"/>
<evidence type="ECO:0000313" key="7">
    <source>
        <dbReference type="Proteomes" id="UP000240542"/>
    </source>
</evidence>
<dbReference type="GO" id="GO:0003700">
    <property type="term" value="F:DNA-binding transcription factor activity"/>
    <property type="evidence" value="ECO:0007669"/>
    <property type="project" value="TreeGrafter"/>
</dbReference>